<dbReference type="EMBL" id="CP014206">
    <property type="protein sequence ID" value="AMK10845.1"/>
    <property type="molecule type" value="Genomic_DNA"/>
</dbReference>
<evidence type="ECO:0000313" key="2">
    <source>
        <dbReference type="Proteomes" id="UP000055611"/>
    </source>
</evidence>
<sequence length="259" mass="27645">MCGRLSSTGGNVGSADLKALLKRVVEIAMPNLRAYYRVVRKAKIVATYPSEDGRYWADVQPLCNDDSVDEKEPVIPRVEIPIMWAGPNRGVVCPPLVDSLCDLEYYDGDPDYPRISNFRWTGNGAPACEIGAYVIHHSDGTYIKIDAGKNILEITPANATTRIGTDMTIEVGGSKTETIGNLWTLKCPLIIQEGNVQSSGPGGAIGNVSCKAHTAQEGSLQMVGPIVCTRLTVLEDAEIGGNLETTGNSYAGSRSGGTI</sequence>
<reference evidence="1 2" key="1">
    <citation type="journal article" date="2016" name="Front. Microbiol.">
        <title>Genome Sequence of the Piezophilic, Mesophilic Sulfate-Reducing Bacterium Desulfovibrio indicus J2T.</title>
        <authorList>
            <person name="Cao J."/>
            <person name="Maignien L."/>
            <person name="Shao Z."/>
            <person name="Alain K."/>
            <person name="Jebbar M."/>
        </authorList>
    </citation>
    <scope>NUCLEOTIDE SEQUENCE [LARGE SCALE GENOMIC DNA]</scope>
    <source>
        <strain evidence="1 2">J2</strain>
    </source>
</reference>
<gene>
    <name evidence="1" type="ORF">AWY79_06865</name>
</gene>
<keyword evidence="2" id="KW-1185">Reference proteome</keyword>
<accession>A0ABM5YU25</accession>
<organism evidence="1 2">
    <name type="scientific">Pseudodesulfovibrio indicus</name>
    <dbReference type="NCBI Taxonomy" id="1716143"/>
    <lineage>
        <taxon>Bacteria</taxon>
        <taxon>Pseudomonadati</taxon>
        <taxon>Thermodesulfobacteriota</taxon>
        <taxon>Desulfovibrionia</taxon>
        <taxon>Desulfovibrionales</taxon>
        <taxon>Desulfovibrionaceae</taxon>
    </lineage>
</organism>
<protein>
    <submittedName>
        <fullName evidence="1">Baseplate assembly protein</fullName>
    </submittedName>
</protein>
<evidence type="ECO:0000313" key="1">
    <source>
        <dbReference type="EMBL" id="AMK10845.1"/>
    </source>
</evidence>
<dbReference type="Proteomes" id="UP000055611">
    <property type="component" value="Chromosome"/>
</dbReference>
<dbReference type="SUPFAM" id="SSF69255">
    <property type="entry name" value="gp5 N-terminal domain-like"/>
    <property type="match status" value="1"/>
</dbReference>
<name>A0ABM5YU25_9BACT</name>
<proteinExistence type="predicted"/>